<dbReference type="InterPro" id="IPR001539">
    <property type="entry name" value="Peptidase_U32"/>
</dbReference>
<evidence type="ECO:0000313" key="1">
    <source>
        <dbReference type="EMBL" id="MFD2415512.1"/>
    </source>
</evidence>
<dbReference type="Pfam" id="PF01136">
    <property type="entry name" value="Peptidase_U32"/>
    <property type="match status" value="1"/>
</dbReference>
<organism evidence="1 2">
    <name type="scientific">Amycolatopsis pigmentata</name>
    <dbReference type="NCBI Taxonomy" id="450801"/>
    <lineage>
        <taxon>Bacteria</taxon>
        <taxon>Bacillati</taxon>
        <taxon>Actinomycetota</taxon>
        <taxon>Actinomycetes</taxon>
        <taxon>Pseudonocardiales</taxon>
        <taxon>Pseudonocardiaceae</taxon>
        <taxon>Amycolatopsis</taxon>
    </lineage>
</organism>
<dbReference type="Proteomes" id="UP001597417">
    <property type="component" value="Unassembled WGS sequence"/>
</dbReference>
<protein>
    <submittedName>
        <fullName evidence="1">U32 family peptidase</fullName>
    </submittedName>
</protein>
<name>A0ABW5FMG8_9PSEU</name>
<proteinExistence type="predicted"/>
<gene>
    <name evidence="1" type="ORF">ACFSXZ_04140</name>
</gene>
<keyword evidence="2" id="KW-1185">Reference proteome</keyword>
<dbReference type="EMBL" id="JBHUKR010000004">
    <property type="protein sequence ID" value="MFD2415512.1"/>
    <property type="molecule type" value="Genomic_DNA"/>
</dbReference>
<comment type="caution">
    <text evidence="1">The sequence shown here is derived from an EMBL/GenBank/DDBJ whole genome shotgun (WGS) entry which is preliminary data.</text>
</comment>
<sequence length="314" mass="33334">MQRFRDYLSSLGFAASDGEIPSSTKRFPDGAQYRVEIPSVEGPAVLTAVLEEADQRGVVVHRVSQGSGGLLTTSSELDELAAIGRARHIEISLFVRPLTGWGLSTAMNASGAGSLASQARGTEQVVHNLADMARIADAGLRSVLLTDVGVLNLAARARQTGLLPRDLQFKISVQMGFSNPASIALAASLGADTYNVPTDLTLGQLAAIRQAVDIPIDLYVESPDDQGGLVRHYEIAEFVRVAAPVYLKFGLRNSPGIYPAGTHLTPLATSLARERVRRAEIGLELLDRLMPDAKTSTLPVADLGTPAPATEATR</sequence>
<reference evidence="2" key="1">
    <citation type="journal article" date="2019" name="Int. J. Syst. Evol. Microbiol.">
        <title>The Global Catalogue of Microorganisms (GCM) 10K type strain sequencing project: providing services to taxonomists for standard genome sequencing and annotation.</title>
        <authorList>
            <consortium name="The Broad Institute Genomics Platform"/>
            <consortium name="The Broad Institute Genome Sequencing Center for Infectious Disease"/>
            <person name="Wu L."/>
            <person name="Ma J."/>
        </authorList>
    </citation>
    <scope>NUCLEOTIDE SEQUENCE [LARGE SCALE GENOMIC DNA]</scope>
    <source>
        <strain evidence="2">CGMCC 4.7645</strain>
    </source>
</reference>
<evidence type="ECO:0000313" key="2">
    <source>
        <dbReference type="Proteomes" id="UP001597417"/>
    </source>
</evidence>
<dbReference type="RefSeq" id="WP_378261371.1">
    <property type="nucleotide sequence ID" value="NZ_JBHUKR010000004.1"/>
</dbReference>
<accession>A0ABW5FMG8</accession>